<keyword evidence="3" id="KW-1185">Reference proteome</keyword>
<accession>A0A915KA51</accession>
<sequence length="430" mass="50165">SRFIQNEGINLREQHDALEFFNKLVDSLDEAAKFLGKGEICSQIFGGTFADQKICKGCPHRYTREEPFNTLSLDVRHHDNLLDSLQEYVKGDLLESENAYFCEKCSKKVDAVKRLCIKKLPRILAIQLKRFDFDWEREVAVKFHDYFQFPREVDMEPYTADGLSKLEGHLSETCEEKANTVYELRGIVIHSGQANGGHYYSCILHSYPDGTKKWYKFDDGEVSECKLDDDEEMKTQCFGGEYSSENFDPYCRRIQKRLCKRWWNAYILFYEKLDATKDVDAAMSNIVNSANSLDIHPKQFKRMSSRLETNVKRKNTKSMHERNQYTPEYFQFMRNMCSANPLILKRIGTRVTPAGDHLLLLSVQMAVKFLLTTGFRAKHNLHCNTLQEWASDVFEPAFRLCPAARHWFAQDVLYRIPTRFSEFLLEAPHP</sequence>
<proteinExistence type="inferred from homology"/>
<dbReference type="WBParaSite" id="nRc.2.0.1.t34793-RA">
    <property type="protein sequence ID" value="nRc.2.0.1.t34793-RA"/>
    <property type="gene ID" value="nRc.2.0.1.g34793"/>
</dbReference>
<dbReference type="InterPro" id="IPR028889">
    <property type="entry name" value="USP"/>
</dbReference>
<evidence type="ECO:0000256" key="1">
    <source>
        <dbReference type="ARBA" id="ARBA00009085"/>
    </source>
</evidence>
<dbReference type="FunFam" id="3.90.70.10:FF:000022">
    <property type="entry name" value="Ubiquitin carboxyl-terminal hydrolase 24"/>
    <property type="match status" value="1"/>
</dbReference>
<dbReference type="GO" id="GO:0016579">
    <property type="term" value="P:protein deubiquitination"/>
    <property type="evidence" value="ECO:0007669"/>
    <property type="project" value="InterPro"/>
</dbReference>
<dbReference type="InterPro" id="IPR050164">
    <property type="entry name" value="Peptidase_C19"/>
</dbReference>
<dbReference type="OMA" id="CSANPLI"/>
<dbReference type="GO" id="GO:0004843">
    <property type="term" value="F:cysteine-type deubiquitinase activity"/>
    <property type="evidence" value="ECO:0007669"/>
    <property type="project" value="InterPro"/>
</dbReference>
<dbReference type="PANTHER" id="PTHR24006">
    <property type="entry name" value="UBIQUITIN CARBOXYL-TERMINAL HYDROLASE"/>
    <property type="match status" value="1"/>
</dbReference>
<dbReference type="GO" id="GO:0005829">
    <property type="term" value="C:cytosol"/>
    <property type="evidence" value="ECO:0007669"/>
    <property type="project" value="TreeGrafter"/>
</dbReference>
<organism evidence="3 4">
    <name type="scientific">Romanomermis culicivorax</name>
    <name type="common">Nematode worm</name>
    <dbReference type="NCBI Taxonomy" id="13658"/>
    <lineage>
        <taxon>Eukaryota</taxon>
        <taxon>Metazoa</taxon>
        <taxon>Ecdysozoa</taxon>
        <taxon>Nematoda</taxon>
        <taxon>Enoplea</taxon>
        <taxon>Dorylaimia</taxon>
        <taxon>Mermithida</taxon>
        <taxon>Mermithoidea</taxon>
        <taxon>Mermithidae</taxon>
        <taxon>Romanomermis</taxon>
    </lineage>
</organism>
<evidence type="ECO:0000259" key="2">
    <source>
        <dbReference type="PROSITE" id="PS50235"/>
    </source>
</evidence>
<dbReference type="PROSITE" id="PS50235">
    <property type="entry name" value="USP_3"/>
    <property type="match status" value="1"/>
</dbReference>
<name>A0A915KA51_ROMCU</name>
<reference evidence="4" key="1">
    <citation type="submission" date="2022-11" db="UniProtKB">
        <authorList>
            <consortium name="WormBaseParasite"/>
        </authorList>
    </citation>
    <scope>IDENTIFICATION</scope>
</reference>
<dbReference type="PROSITE" id="PS00973">
    <property type="entry name" value="USP_2"/>
    <property type="match status" value="1"/>
</dbReference>
<evidence type="ECO:0000313" key="4">
    <source>
        <dbReference type="WBParaSite" id="nRc.2.0.1.t34793-RA"/>
    </source>
</evidence>
<dbReference type="GO" id="GO:0005634">
    <property type="term" value="C:nucleus"/>
    <property type="evidence" value="ECO:0007669"/>
    <property type="project" value="TreeGrafter"/>
</dbReference>
<dbReference type="SUPFAM" id="SSF54001">
    <property type="entry name" value="Cysteine proteinases"/>
    <property type="match status" value="1"/>
</dbReference>
<dbReference type="InterPro" id="IPR038765">
    <property type="entry name" value="Papain-like_cys_pep_sf"/>
</dbReference>
<evidence type="ECO:0000313" key="3">
    <source>
        <dbReference type="Proteomes" id="UP000887565"/>
    </source>
</evidence>
<dbReference type="PANTHER" id="PTHR24006:SF925">
    <property type="entry name" value="UBIQUITINYL HYDROLASE 1"/>
    <property type="match status" value="1"/>
</dbReference>
<dbReference type="AlphaFoldDB" id="A0A915KA51"/>
<dbReference type="Pfam" id="PF00443">
    <property type="entry name" value="UCH"/>
    <property type="match status" value="1"/>
</dbReference>
<comment type="similarity">
    <text evidence="1">Belongs to the peptidase C19 family.</text>
</comment>
<dbReference type="InterPro" id="IPR001394">
    <property type="entry name" value="Peptidase_C19_UCH"/>
</dbReference>
<feature type="domain" description="USP" evidence="2">
    <location>
        <begin position="1"/>
        <end position="273"/>
    </location>
</feature>
<protein>
    <submittedName>
        <fullName evidence="4">USP domain-containing protein</fullName>
    </submittedName>
</protein>
<dbReference type="GO" id="GO:0016477">
    <property type="term" value="P:cell migration"/>
    <property type="evidence" value="ECO:0007669"/>
    <property type="project" value="TreeGrafter"/>
</dbReference>
<dbReference type="Proteomes" id="UP000887565">
    <property type="component" value="Unplaced"/>
</dbReference>
<dbReference type="InterPro" id="IPR018200">
    <property type="entry name" value="USP_CS"/>
</dbReference>
<dbReference type="Gene3D" id="3.90.70.10">
    <property type="entry name" value="Cysteine proteinases"/>
    <property type="match status" value="1"/>
</dbReference>